<keyword evidence="2" id="KW-1185">Reference proteome</keyword>
<name>A0A4R9GRR6_9LEPT</name>
<evidence type="ECO:0000313" key="2">
    <source>
        <dbReference type="Proteomes" id="UP000297855"/>
    </source>
</evidence>
<dbReference type="Proteomes" id="UP000297855">
    <property type="component" value="Unassembled WGS sequence"/>
</dbReference>
<proteinExistence type="predicted"/>
<dbReference type="AlphaFoldDB" id="A0A4R9GRR6"/>
<accession>A0A4R9GRR6</accession>
<protein>
    <submittedName>
        <fullName evidence="1">Uncharacterized protein</fullName>
    </submittedName>
</protein>
<sequence>MRKTPLLLVIFLAFVLCRKEAVPVLSESYDKEGVQFSYPKGWQVSSDETFQEGKTRTRLINLDMMNGEAMFQVIVLYSETDEAFFLSTVDSMRGRKKEFFVKNNSGTEVQEEGLVALNDNLPKGITSGVREKYTVQARGETFSYLNRFYFSQSPGLSLFFTTQTAVEKDNKDEPIFRAILESFRASSKR</sequence>
<dbReference type="RefSeq" id="WP_135812179.1">
    <property type="nucleotide sequence ID" value="NZ_RQEV01000003.1"/>
</dbReference>
<organism evidence="1 2">
    <name type="scientific">Leptospira fluminis</name>
    <dbReference type="NCBI Taxonomy" id="2484979"/>
    <lineage>
        <taxon>Bacteria</taxon>
        <taxon>Pseudomonadati</taxon>
        <taxon>Spirochaetota</taxon>
        <taxon>Spirochaetia</taxon>
        <taxon>Leptospirales</taxon>
        <taxon>Leptospiraceae</taxon>
        <taxon>Leptospira</taxon>
    </lineage>
</organism>
<gene>
    <name evidence="1" type="ORF">EHO61_03195</name>
</gene>
<evidence type="ECO:0000313" key="1">
    <source>
        <dbReference type="EMBL" id="TGK20882.1"/>
    </source>
</evidence>
<dbReference type="OrthoDB" id="324955at2"/>
<dbReference type="EMBL" id="RQEV01000003">
    <property type="protein sequence ID" value="TGK20882.1"/>
    <property type="molecule type" value="Genomic_DNA"/>
</dbReference>
<comment type="caution">
    <text evidence="1">The sequence shown here is derived from an EMBL/GenBank/DDBJ whole genome shotgun (WGS) entry which is preliminary data.</text>
</comment>
<reference evidence="1" key="1">
    <citation type="journal article" date="2019" name="PLoS Negl. Trop. Dis.">
        <title>Revisiting the worldwide diversity of Leptospira species in the environment.</title>
        <authorList>
            <person name="Vincent A.T."/>
            <person name="Schiettekatte O."/>
            <person name="Bourhy P."/>
            <person name="Veyrier F.J."/>
            <person name="Picardeau M."/>
        </authorList>
    </citation>
    <scope>NUCLEOTIDE SEQUENCE [LARGE SCALE GENOMIC DNA]</scope>
    <source>
        <strain evidence="1">SCS5</strain>
    </source>
</reference>